<dbReference type="EMBL" id="JANJQO010000025">
    <property type="protein sequence ID" value="KAJ2983539.1"/>
    <property type="molecule type" value="Genomic_DNA"/>
</dbReference>
<evidence type="ECO:0000313" key="1">
    <source>
        <dbReference type="EMBL" id="KAJ2983539.1"/>
    </source>
</evidence>
<proteinExistence type="predicted"/>
<evidence type="ECO:0000313" key="2">
    <source>
        <dbReference type="Proteomes" id="UP001143910"/>
    </source>
</evidence>
<keyword evidence="2" id="KW-1185">Reference proteome</keyword>
<reference evidence="1" key="1">
    <citation type="submission" date="2022-08" db="EMBL/GenBank/DDBJ databases">
        <title>Genome Sequence of Lecanicillium fungicola.</title>
        <authorList>
            <person name="Buettner E."/>
        </authorList>
    </citation>
    <scope>NUCLEOTIDE SEQUENCE</scope>
    <source>
        <strain evidence="1">Babe33</strain>
    </source>
</reference>
<sequence length="545" mass="59016">MADHQLSDASSATVRDNYTEKQPPIYTRLFTGFQSSHNDFERNLIGTYPGAGSEADPFLVKFVSDDPVDGMSLSPGRRWLVSTLLAFAALIVTFSSSAYNGGVWDLIRQFHISQEVAIVGVSLYVLGFAIGPLLWAPLSEMYGRRSIFIISFTCMTVFTVGAACAQSIAALLVLRFFAGATGASIMTNGPGVIADMFNVSQRGLATGVFAMAPFLGPALGPMLGGFLGESQGWRWLQGLMAILSGVITILGTMFIRETYAPVLLRRRAENLSRMTGKIYVSTLDAGKPPATLSQKLTTALVRPWVLLFMEPIVLISSIYIAIIYGTLYLNFAAYPIVFQHVRGWSIGIGGLAFTGTAVGVTLATGAAFVDNNYYIKSQKASKTGVLAPEERLKSTIIGSFLLPIGLFWFAWTCGPNVHWVVPIIGSVFFACGLPDVVFAASVMAANSVMRSVFGAAFPLFTIQMYNKLGLHWAGSIPGFLAIACIPFPILFYKYGHRIRMKCKYAAEAAQVLEKMRQQNSAPENKAALPVANNKDDDTTPEQATV</sequence>
<comment type="caution">
    <text evidence="1">The sequence shown here is derived from an EMBL/GenBank/DDBJ whole genome shotgun (WGS) entry which is preliminary data.</text>
</comment>
<protein>
    <submittedName>
        <fullName evidence="1">Uncharacterized protein</fullName>
    </submittedName>
</protein>
<name>A0ACC1NXE1_9HYPO</name>
<accession>A0ACC1NXE1</accession>
<gene>
    <name evidence="1" type="ORF">NQ176_g614</name>
</gene>
<dbReference type="Proteomes" id="UP001143910">
    <property type="component" value="Unassembled WGS sequence"/>
</dbReference>
<organism evidence="1 2">
    <name type="scientific">Zarea fungicola</name>
    <dbReference type="NCBI Taxonomy" id="93591"/>
    <lineage>
        <taxon>Eukaryota</taxon>
        <taxon>Fungi</taxon>
        <taxon>Dikarya</taxon>
        <taxon>Ascomycota</taxon>
        <taxon>Pezizomycotina</taxon>
        <taxon>Sordariomycetes</taxon>
        <taxon>Hypocreomycetidae</taxon>
        <taxon>Hypocreales</taxon>
        <taxon>Cordycipitaceae</taxon>
        <taxon>Zarea</taxon>
    </lineage>
</organism>